<feature type="binding site" evidence="5">
    <location>
        <position position="276"/>
    </location>
    <ligand>
        <name>Mg(2+)</name>
        <dbReference type="ChEBI" id="CHEBI:18420"/>
    </ligand>
</feature>
<dbReference type="InterPro" id="IPR004561">
    <property type="entry name" value="IsoChor_synthase"/>
</dbReference>
<dbReference type="AlphaFoldDB" id="A0A9X4SQ03"/>
<comment type="cofactor">
    <cofactor evidence="5">
        <name>Mg(2+)</name>
        <dbReference type="ChEBI" id="CHEBI:18420"/>
    </cofactor>
</comment>
<gene>
    <name evidence="5" type="primary">menF</name>
    <name evidence="7" type="ORF">A6A20_03525</name>
</gene>
<dbReference type="GO" id="GO:0008909">
    <property type="term" value="F:isochorismate synthase activity"/>
    <property type="evidence" value="ECO:0007669"/>
    <property type="project" value="UniProtKB-UniRule"/>
</dbReference>
<dbReference type="Gene3D" id="3.60.120.10">
    <property type="entry name" value="Anthranilate synthase"/>
    <property type="match status" value="1"/>
</dbReference>
<feature type="active site" description="Proton donor" evidence="5">
    <location>
        <position position="232"/>
    </location>
</feature>
<proteinExistence type="inferred from homology"/>
<reference evidence="7" key="1">
    <citation type="submission" date="2016-03" db="EMBL/GenBank/DDBJ databases">
        <title>Co-evolution between Pasteurellaceae and their hosts.</title>
        <authorList>
            <person name="Hansen M.J."/>
            <person name="Bojesen A.M."/>
            <person name="Planet P."/>
        </authorList>
    </citation>
    <scope>NUCLEOTIDE SEQUENCE</scope>
    <source>
        <strain evidence="7">146/S8/89</strain>
    </source>
</reference>
<dbReference type="InterPro" id="IPR034681">
    <property type="entry name" value="MenF"/>
</dbReference>
<dbReference type="NCBIfam" id="TIGR00543">
    <property type="entry name" value="isochor_syn"/>
    <property type="match status" value="1"/>
</dbReference>
<dbReference type="PANTHER" id="PTHR47253:SF4">
    <property type="entry name" value="ISOCHORISMATE SYNTHASE 2, CHLOROPLASTIC"/>
    <property type="match status" value="1"/>
</dbReference>
<keyword evidence="8" id="KW-1185">Reference proteome</keyword>
<dbReference type="Pfam" id="PF00425">
    <property type="entry name" value="Chorismate_bind"/>
    <property type="match status" value="1"/>
</dbReference>
<keyword evidence="5" id="KW-0479">Metal-binding</keyword>
<evidence type="ECO:0000256" key="1">
    <source>
        <dbReference type="ARBA" id="ARBA00000799"/>
    </source>
</evidence>
<evidence type="ECO:0000259" key="6">
    <source>
        <dbReference type="Pfam" id="PF00425"/>
    </source>
</evidence>
<evidence type="ECO:0000256" key="3">
    <source>
        <dbReference type="ARBA" id="ARBA00022842"/>
    </source>
</evidence>
<keyword evidence="5" id="KW-0474">Menaquinone biosynthesis</keyword>
<dbReference type="PANTHER" id="PTHR47253">
    <property type="match status" value="1"/>
</dbReference>
<comment type="function">
    <text evidence="5">Catalyzes the conversion of chorismate to isochorismate.</text>
</comment>
<keyword evidence="4 5" id="KW-0413">Isomerase</keyword>
<dbReference type="HAMAP" id="MF_01935">
    <property type="entry name" value="MenF"/>
    <property type="match status" value="1"/>
</dbReference>
<dbReference type="EC" id="5.4.4.2" evidence="5"/>
<feature type="domain" description="Chorismate-utilising enzyme C-terminal" evidence="6">
    <location>
        <begin position="162"/>
        <end position="413"/>
    </location>
</feature>
<evidence type="ECO:0000256" key="2">
    <source>
        <dbReference type="ARBA" id="ARBA00005297"/>
    </source>
</evidence>
<accession>A0A9X4SQ03</accession>
<dbReference type="Proteomes" id="UP001155500">
    <property type="component" value="Unassembled WGS sequence"/>
</dbReference>
<feature type="active site" description="Proton acceptor" evidence="5">
    <location>
        <position position="182"/>
    </location>
</feature>
<evidence type="ECO:0000313" key="8">
    <source>
        <dbReference type="Proteomes" id="UP001155500"/>
    </source>
</evidence>
<comment type="similarity">
    <text evidence="2 5">Belongs to the isochorismate synthase family.</text>
</comment>
<dbReference type="GO" id="GO:0000287">
    <property type="term" value="F:magnesium ion binding"/>
    <property type="evidence" value="ECO:0007669"/>
    <property type="project" value="UniProtKB-UniRule"/>
</dbReference>
<dbReference type="GO" id="GO:0009234">
    <property type="term" value="P:menaquinone biosynthetic process"/>
    <property type="evidence" value="ECO:0007669"/>
    <property type="project" value="UniProtKB-UniRule"/>
</dbReference>
<dbReference type="RefSeq" id="WP_279572181.1">
    <property type="nucleotide sequence ID" value="NZ_LWID01000001.1"/>
</dbReference>
<dbReference type="InterPro" id="IPR015890">
    <property type="entry name" value="Chorismate_C"/>
</dbReference>
<name>A0A9X4SQ03_9PAST</name>
<protein>
    <recommendedName>
        <fullName evidence="5">Isochorismate synthase MenF</fullName>
        <ecNumber evidence="5">5.4.4.2</ecNumber>
    </recommendedName>
    <alternativeName>
        <fullName evidence="5">Isochorismate mutase</fullName>
    </alternativeName>
</protein>
<evidence type="ECO:0000256" key="5">
    <source>
        <dbReference type="HAMAP-Rule" id="MF_01935"/>
    </source>
</evidence>
<comment type="caution">
    <text evidence="7">The sequence shown here is derived from an EMBL/GenBank/DDBJ whole genome shotgun (WGS) entry which is preliminary data.</text>
</comment>
<feature type="binding site" evidence="5">
    <location>
        <position position="409"/>
    </location>
    <ligand>
        <name>Mg(2+)</name>
        <dbReference type="ChEBI" id="CHEBI:18420"/>
    </ligand>
</feature>
<organism evidence="7 8">
    <name type="scientific">Volucribacter amazonae</name>
    <dbReference type="NCBI Taxonomy" id="256731"/>
    <lineage>
        <taxon>Bacteria</taxon>
        <taxon>Pseudomonadati</taxon>
        <taxon>Pseudomonadota</taxon>
        <taxon>Gammaproteobacteria</taxon>
        <taxon>Pasteurellales</taxon>
        <taxon>Pasteurellaceae</taxon>
        <taxon>Volucribacter</taxon>
    </lineage>
</organism>
<dbReference type="InterPro" id="IPR044250">
    <property type="entry name" value="MenF-like"/>
</dbReference>
<evidence type="ECO:0000313" key="7">
    <source>
        <dbReference type="EMBL" id="MDG6894716.1"/>
    </source>
</evidence>
<sequence length="424" mass="48368">MDNLQLLKSKIVDFVVQYQADQHTSITLFKTHITGSISLLSWLKAQTIYPQFYFKLRNHTATFAAIGKVRSFSDKFLAQAFMAEQDFPLVGGMQFAGNSLFYLPQLLLQQEQDKLSCWLFIDNQQPLAQQIDPLLATLTDTVSLQAIDHIQFIEQYRQASFAQWQHWIEQGLACFKRKALSKVVLANQYHLTSDCSINAKDMLGQSERVNSHCYHFLLAENADSTFLGSSPERLYRREQQQLATEALAGTAFMGNDQRKNQQQADWLLQDQKNQYENQLVVDGICQHLAPYAQHIEVQDKTLVPLRNVQHLCRKIQVTLKPECHDAHCLQAIHPTPAVSGLPQQPAVEFIKNCENFHRTWYAGCLGVMQPQQAEFCVTIRSAFVEHNKIRVFAGAGIVEGSNPLLEWQEIERKAKGLISLFNQS</sequence>
<evidence type="ECO:0000256" key="4">
    <source>
        <dbReference type="ARBA" id="ARBA00023235"/>
    </source>
</evidence>
<comment type="pathway">
    <text evidence="5">Quinol/quinone metabolism; 1,4-dihydroxy-2-naphthoate biosynthesis; 1,4-dihydroxy-2-naphthoate from chorismate: step 1/7.</text>
</comment>
<dbReference type="InterPro" id="IPR005801">
    <property type="entry name" value="ADC_synthase"/>
</dbReference>
<dbReference type="EMBL" id="LWID01000001">
    <property type="protein sequence ID" value="MDG6894716.1"/>
    <property type="molecule type" value="Genomic_DNA"/>
</dbReference>
<comment type="pathway">
    <text evidence="5">Quinol/quinone metabolism; menaquinone biosynthesis.</text>
</comment>
<comment type="catalytic activity">
    <reaction evidence="1 5">
        <text>chorismate = isochorismate</text>
        <dbReference type="Rhea" id="RHEA:18985"/>
        <dbReference type="ChEBI" id="CHEBI:29748"/>
        <dbReference type="ChEBI" id="CHEBI:29780"/>
        <dbReference type="EC" id="5.4.4.2"/>
    </reaction>
</comment>
<keyword evidence="3 5" id="KW-0460">Magnesium</keyword>
<dbReference type="SUPFAM" id="SSF56322">
    <property type="entry name" value="ADC synthase"/>
    <property type="match status" value="1"/>
</dbReference>